<evidence type="ECO:0000313" key="1">
    <source>
        <dbReference type="EMBL" id="KAA9150733.1"/>
    </source>
</evidence>
<dbReference type="InterPro" id="IPR034660">
    <property type="entry name" value="DinB/YfiT-like"/>
</dbReference>
<keyword evidence="2" id="KW-1185">Reference proteome</keyword>
<reference evidence="1" key="1">
    <citation type="submission" date="2019-09" db="EMBL/GenBank/DDBJ databases">
        <authorList>
            <person name="Teo W.F.A."/>
            <person name="Duangmal K."/>
        </authorList>
    </citation>
    <scope>NUCLEOTIDE SEQUENCE [LARGE SCALE GENOMIC DNA]</scope>
    <source>
        <strain evidence="1">K81G1</strain>
    </source>
</reference>
<comment type="caution">
    <text evidence="1">The sequence shown here is derived from an EMBL/GenBank/DDBJ whole genome shotgun (WGS) entry which is preliminary data.</text>
</comment>
<dbReference type="OrthoDB" id="3268903at2"/>
<protein>
    <submittedName>
        <fullName evidence="1">TIGR03085 family protein</fullName>
    </submittedName>
</protein>
<dbReference type="RefSeq" id="WP_144757216.1">
    <property type="nucleotide sequence ID" value="NZ_VMNW02000113.1"/>
</dbReference>
<dbReference type="InterPro" id="IPR017519">
    <property type="entry name" value="CHP03085"/>
</dbReference>
<accession>A0A5N0UQ37</accession>
<evidence type="ECO:0000313" key="2">
    <source>
        <dbReference type="Proteomes" id="UP000319769"/>
    </source>
</evidence>
<dbReference type="NCBIfam" id="TIGR03085">
    <property type="entry name" value="TIGR03085 family metal-binding protein"/>
    <property type="match status" value="1"/>
</dbReference>
<proteinExistence type="predicted"/>
<dbReference type="NCBIfam" id="TIGR03083">
    <property type="entry name" value="maleylpyruvate isomerase family mycothiol-dependent enzyme"/>
    <property type="match status" value="1"/>
</dbReference>
<dbReference type="AlphaFoldDB" id="A0A5N0UQ37"/>
<gene>
    <name evidence="1" type="ORF">FPZ12_040640</name>
</gene>
<dbReference type="SUPFAM" id="SSF109854">
    <property type="entry name" value="DinB/YfiT-like putative metalloenzymes"/>
    <property type="match status" value="1"/>
</dbReference>
<sequence length="208" mass="22788">MGVAADERRELSALLDELGPDQPTLCEGWRTRDLAAHLVLREHRPDAAPGIAVPALASYTRKVQEGYSAQPWHELVEQVRSGPAWYWPTKIGPVDELVNGAEFLVHHEDVRRGQPNWAPRQADAARDAAAWRTVKAMAKLSLRRSPVGVVLRTESGEELTAKAGNPTVAVVGSPVELLLFVFGRNAVQVEYQGDPDDVARVTSMSRGI</sequence>
<dbReference type="Proteomes" id="UP000319769">
    <property type="component" value="Unassembled WGS sequence"/>
</dbReference>
<dbReference type="EMBL" id="VMNW02000113">
    <property type="protein sequence ID" value="KAA9150733.1"/>
    <property type="molecule type" value="Genomic_DNA"/>
</dbReference>
<dbReference type="InterPro" id="IPR017517">
    <property type="entry name" value="Maleyloyr_isom"/>
</dbReference>
<name>A0A5N0UQ37_9PSEU</name>
<organism evidence="1 2">
    <name type="scientific">Amycolatopsis acidicola</name>
    <dbReference type="NCBI Taxonomy" id="2596893"/>
    <lineage>
        <taxon>Bacteria</taxon>
        <taxon>Bacillati</taxon>
        <taxon>Actinomycetota</taxon>
        <taxon>Actinomycetes</taxon>
        <taxon>Pseudonocardiales</taxon>
        <taxon>Pseudonocardiaceae</taxon>
        <taxon>Amycolatopsis</taxon>
    </lineage>
</organism>